<gene>
    <name evidence="11" type="ORF">SIRAN9962</name>
</gene>
<evidence type="ECO:0000256" key="7">
    <source>
        <dbReference type="ARBA" id="ARBA00035120"/>
    </source>
</evidence>
<dbReference type="InterPro" id="IPR003691">
    <property type="entry name" value="FluC"/>
</dbReference>
<evidence type="ECO:0000256" key="4">
    <source>
        <dbReference type="ARBA" id="ARBA00022989"/>
    </source>
</evidence>
<dbReference type="EMBL" id="LK022848">
    <property type="protein sequence ID" value="CDR18002.1"/>
    <property type="molecule type" value="Genomic_DNA"/>
</dbReference>
<keyword evidence="3 10" id="KW-0812">Transmembrane</keyword>
<organism evidence="11">
    <name type="scientific">Streptomyces iranensis</name>
    <dbReference type="NCBI Taxonomy" id="576784"/>
    <lineage>
        <taxon>Bacteria</taxon>
        <taxon>Bacillati</taxon>
        <taxon>Actinomycetota</taxon>
        <taxon>Actinomycetes</taxon>
        <taxon>Kitasatosporales</taxon>
        <taxon>Streptomycetaceae</taxon>
        <taxon>Streptomyces</taxon>
        <taxon>Streptomyces violaceusniger group</taxon>
    </lineage>
</organism>
<sequence length="84" mass="8788">MAGVLMVVATGVWAVHWLVYPFFGTGVLGGFTTFSACVVDVWHLLRGGYVCTGLACLVLNVAVVLAAVWCGAAVTCGLAVWRRG</sequence>
<evidence type="ECO:0000256" key="5">
    <source>
        <dbReference type="ARBA" id="ARBA00023136"/>
    </source>
</evidence>
<evidence type="ECO:0000256" key="1">
    <source>
        <dbReference type="ARBA" id="ARBA00004651"/>
    </source>
</evidence>
<reference evidence="11" key="1">
    <citation type="submission" date="2014-05" db="EMBL/GenBank/DDBJ databases">
        <authorList>
            <person name="Horn Fabian"/>
        </authorList>
    </citation>
    <scope>NUCLEOTIDE SEQUENCE</scope>
</reference>
<keyword evidence="6" id="KW-0407">Ion channel</keyword>
<evidence type="ECO:0000256" key="6">
    <source>
        <dbReference type="ARBA" id="ARBA00023303"/>
    </source>
</evidence>
<keyword evidence="6" id="KW-0813">Transport</keyword>
<protein>
    <recommendedName>
        <fullName evidence="10">Fluoride-specific ion channel</fullName>
    </recommendedName>
</protein>
<comment type="caution">
    <text evidence="10">Lacks conserved residue(s) required for the propagation of feature annotation.</text>
</comment>
<keyword evidence="5 10" id="KW-0472">Membrane</keyword>
<evidence type="ECO:0000256" key="10">
    <source>
        <dbReference type="RuleBase" id="RU004340"/>
    </source>
</evidence>
<name>A0A061ADN1_9ACTN</name>
<dbReference type="Pfam" id="PF02537">
    <property type="entry name" value="CRCB"/>
    <property type="match status" value="1"/>
</dbReference>
<feature type="transmembrane region" description="Helical" evidence="10">
    <location>
        <begin position="24"/>
        <end position="45"/>
    </location>
</feature>
<evidence type="ECO:0000313" key="11">
    <source>
        <dbReference type="EMBL" id="CDR18002.1"/>
    </source>
</evidence>
<keyword evidence="6" id="KW-0406">Ion transport</keyword>
<accession>A0A061ADN1</accession>
<dbReference type="HOGENOM" id="CLU_2526123_0_0_11"/>
<proteinExistence type="inferred from homology"/>
<dbReference type="GeneID" id="32470320"/>
<keyword evidence="2" id="KW-1003">Cell membrane</keyword>
<evidence type="ECO:0000256" key="2">
    <source>
        <dbReference type="ARBA" id="ARBA00022475"/>
    </source>
</evidence>
<dbReference type="AlphaFoldDB" id="A0A061ADN1"/>
<dbReference type="GO" id="GO:0034220">
    <property type="term" value="P:monoatomic ion transmembrane transport"/>
    <property type="evidence" value="ECO:0007669"/>
    <property type="project" value="UniProtKB-KW"/>
</dbReference>
<comment type="catalytic activity">
    <reaction evidence="8">
        <text>fluoride(in) = fluoride(out)</text>
        <dbReference type="Rhea" id="RHEA:76159"/>
        <dbReference type="ChEBI" id="CHEBI:17051"/>
    </reaction>
    <physiologicalReaction direction="left-to-right" evidence="8">
        <dbReference type="Rhea" id="RHEA:76160"/>
    </physiologicalReaction>
</comment>
<evidence type="ECO:0000256" key="3">
    <source>
        <dbReference type="ARBA" id="ARBA00022692"/>
    </source>
</evidence>
<evidence type="ECO:0000256" key="8">
    <source>
        <dbReference type="ARBA" id="ARBA00035585"/>
    </source>
</evidence>
<comment type="similarity">
    <text evidence="7 10">Belongs to the fluoride channel Fluc/FEX (TC 1.A.43) family.</text>
</comment>
<comment type="function">
    <text evidence="9">Fluoride-specific ion channel. Important for reducing fluoride concentration in the cell, thus reducing its toxicity.</text>
</comment>
<evidence type="ECO:0000256" key="9">
    <source>
        <dbReference type="ARBA" id="ARBA00049940"/>
    </source>
</evidence>
<dbReference type="GO" id="GO:0005886">
    <property type="term" value="C:plasma membrane"/>
    <property type="evidence" value="ECO:0007669"/>
    <property type="project" value="UniProtKB-SubCell"/>
</dbReference>
<keyword evidence="4 10" id="KW-1133">Transmembrane helix</keyword>
<feature type="transmembrane region" description="Helical" evidence="10">
    <location>
        <begin position="57"/>
        <end position="81"/>
    </location>
</feature>
<comment type="subcellular location">
    <subcellularLocation>
        <location evidence="1">Cell membrane</location>
        <topology evidence="1">Multi-pass membrane protein</topology>
    </subcellularLocation>
</comment>